<gene>
    <name evidence="9" type="ORF">QR695_05510</name>
</gene>
<dbReference type="InterPro" id="IPR000522">
    <property type="entry name" value="ABC_transptr_permease_BtuC"/>
</dbReference>
<evidence type="ECO:0000256" key="1">
    <source>
        <dbReference type="ARBA" id="ARBA00004651"/>
    </source>
</evidence>
<protein>
    <submittedName>
        <fullName evidence="9">Iron chelate uptake ABC transporter family permease subunit</fullName>
    </submittedName>
</protein>
<dbReference type="InterPro" id="IPR037294">
    <property type="entry name" value="ABC_BtuC-like"/>
</dbReference>
<dbReference type="EMBL" id="JASWER010000003">
    <property type="protein sequence ID" value="MDL5376460.1"/>
    <property type="molecule type" value="Genomic_DNA"/>
</dbReference>
<feature type="transmembrane region" description="Helical" evidence="8">
    <location>
        <begin position="129"/>
        <end position="162"/>
    </location>
</feature>
<keyword evidence="4" id="KW-1003">Cell membrane</keyword>
<keyword evidence="7 8" id="KW-0472">Membrane</keyword>
<organism evidence="9 10">
    <name type="scientific">Exiguobacterium mexicanum</name>
    <dbReference type="NCBI Taxonomy" id="340146"/>
    <lineage>
        <taxon>Bacteria</taxon>
        <taxon>Bacillati</taxon>
        <taxon>Bacillota</taxon>
        <taxon>Bacilli</taxon>
        <taxon>Bacillales</taxon>
        <taxon>Bacillales Family XII. Incertae Sedis</taxon>
        <taxon>Exiguobacterium</taxon>
    </lineage>
</organism>
<dbReference type="Pfam" id="PF01032">
    <property type="entry name" value="FecCD"/>
    <property type="match status" value="1"/>
</dbReference>
<evidence type="ECO:0000256" key="6">
    <source>
        <dbReference type="ARBA" id="ARBA00022989"/>
    </source>
</evidence>
<dbReference type="RefSeq" id="WP_286038283.1">
    <property type="nucleotide sequence ID" value="NZ_CP183077.1"/>
</dbReference>
<dbReference type="PANTHER" id="PTHR30472:SF19">
    <property type="entry name" value="PETROBACTIN IMPORT SYSTEM PERMEASE PROTEIN YCLO"/>
    <property type="match status" value="1"/>
</dbReference>
<dbReference type="Gene3D" id="1.10.3470.10">
    <property type="entry name" value="ABC transporter involved in vitamin B12 uptake, BtuC"/>
    <property type="match status" value="1"/>
</dbReference>
<keyword evidence="6 8" id="KW-1133">Transmembrane helix</keyword>
<keyword evidence="10" id="KW-1185">Reference proteome</keyword>
<proteinExistence type="inferred from homology"/>
<evidence type="ECO:0000313" key="10">
    <source>
        <dbReference type="Proteomes" id="UP001230807"/>
    </source>
</evidence>
<evidence type="ECO:0000313" key="9">
    <source>
        <dbReference type="EMBL" id="MDL5376460.1"/>
    </source>
</evidence>
<feature type="transmembrane region" description="Helical" evidence="8">
    <location>
        <begin position="263"/>
        <end position="294"/>
    </location>
</feature>
<sequence length="358" mass="39452">MSTLIEEKTKQREAYDVDGRSVHTEERCATAFRSKREQRRYWLFLTFFAVGGLLCAFGLLVYNNPVPFDSPSFIPVVERRVVAVITMAIAALCQSMATVAFHSVTNNRIITPSLLGFDALYSTIQTSMIFFFGAGALIGFSGTGAFLTQVGLMVLMSLLLYGWLLSGKYGNLQLMLLIGIIIGTGLNSVSSFMRRMLAPSEFDVLQARLFGSVMHADAAYFPIVIPIVIVVGTLLYSFSNRLNVVALGKDVATSFGVNHRRSVIFTLVLISLLMSVSTALIGPLTFFGFLVATLSYQVAATYDHKYVFPLSFALGFFVLTSAYFFMYHILNTPSVVSVIIELFGGVIFLAVILRKRSL</sequence>
<feature type="transmembrane region" description="Helical" evidence="8">
    <location>
        <begin position="81"/>
        <end position="101"/>
    </location>
</feature>
<comment type="caution">
    <text evidence="9">The sequence shown here is derived from an EMBL/GenBank/DDBJ whole genome shotgun (WGS) entry which is preliminary data.</text>
</comment>
<keyword evidence="5 8" id="KW-0812">Transmembrane</keyword>
<dbReference type="PANTHER" id="PTHR30472">
    <property type="entry name" value="FERRIC ENTEROBACTIN TRANSPORT SYSTEM PERMEASE PROTEIN"/>
    <property type="match status" value="1"/>
</dbReference>
<evidence type="ECO:0000256" key="7">
    <source>
        <dbReference type="ARBA" id="ARBA00023136"/>
    </source>
</evidence>
<evidence type="ECO:0000256" key="4">
    <source>
        <dbReference type="ARBA" id="ARBA00022475"/>
    </source>
</evidence>
<feature type="transmembrane region" description="Helical" evidence="8">
    <location>
        <begin position="174"/>
        <end position="197"/>
    </location>
</feature>
<feature type="transmembrane region" description="Helical" evidence="8">
    <location>
        <begin position="306"/>
        <end position="329"/>
    </location>
</feature>
<evidence type="ECO:0000256" key="5">
    <source>
        <dbReference type="ARBA" id="ARBA00022692"/>
    </source>
</evidence>
<evidence type="ECO:0000256" key="3">
    <source>
        <dbReference type="ARBA" id="ARBA00022448"/>
    </source>
</evidence>
<feature type="transmembrane region" description="Helical" evidence="8">
    <location>
        <begin position="218"/>
        <end position="238"/>
    </location>
</feature>
<dbReference type="SUPFAM" id="SSF81345">
    <property type="entry name" value="ABC transporter involved in vitamin B12 uptake, BtuC"/>
    <property type="match status" value="1"/>
</dbReference>
<feature type="transmembrane region" description="Helical" evidence="8">
    <location>
        <begin position="335"/>
        <end position="353"/>
    </location>
</feature>
<evidence type="ECO:0000256" key="8">
    <source>
        <dbReference type="SAM" id="Phobius"/>
    </source>
</evidence>
<evidence type="ECO:0000256" key="2">
    <source>
        <dbReference type="ARBA" id="ARBA00007935"/>
    </source>
</evidence>
<feature type="transmembrane region" description="Helical" evidence="8">
    <location>
        <begin position="41"/>
        <end position="61"/>
    </location>
</feature>
<keyword evidence="3" id="KW-0813">Transport</keyword>
<reference evidence="9 10" key="1">
    <citation type="submission" date="2023-06" db="EMBL/GenBank/DDBJ databases">
        <title>Influencing factors and mechanism of Cr(VI) reduction by facultative anaerobic Exiguobacterium sp. PY14.</title>
        <authorList>
            <person name="Zou L."/>
        </authorList>
    </citation>
    <scope>NUCLEOTIDE SEQUENCE [LARGE SCALE GENOMIC DNA]</scope>
    <source>
        <strain evidence="9 10">PY14</strain>
    </source>
</reference>
<accession>A0ABT7MMP3</accession>
<comment type="similarity">
    <text evidence="2">Belongs to the binding-protein-dependent transport system permease family. FecCD subfamily.</text>
</comment>
<name>A0ABT7MMP3_9BACL</name>
<comment type="subcellular location">
    <subcellularLocation>
        <location evidence="1">Cell membrane</location>
        <topology evidence="1">Multi-pass membrane protein</topology>
    </subcellularLocation>
</comment>
<dbReference type="Proteomes" id="UP001230807">
    <property type="component" value="Unassembled WGS sequence"/>
</dbReference>